<protein>
    <submittedName>
        <fullName evidence="1">Uncharacterized protein</fullName>
    </submittedName>
</protein>
<reference evidence="2" key="1">
    <citation type="submission" date="2018-02" db="EMBL/GenBank/DDBJ databases">
        <title>Genome sequencing of Solimonas sp. HR-BB.</title>
        <authorList>
            <person name="Lee Y."/>
            <person name="Jeon C.O."/>
        </authorList>
    </citation>
    <scope>NUCLEOTIDE SEQUENCE [LARGE SCALE GENOMIC DNA]</scope>
    <source>
        <strain evidence="2">HR-U</strain>
    </source>
</reference>
<dbReference type="Proteomes" id="UP000239590">
    <property type="component" value="Unassembled WGS sequence"/>
</dbReference>
<dbReference type="AlphaFoldDB" id="A0A2S7ISX7"/>
<evidence type="ECO:0000313" key="1">
    <source>
        <dbReference type="EMBL" id="PQA60827.1"/>
    </source>
</evidence>
<dbReference type="EMBL" id="PTRA01000001">
    <property type="protein sequence ID" value="PQA60827.1"/>
    <property type="molecule type" value="Genomic_DNA"/>
</dbReference>
<name>A0A2S7ISX7_9BACT</name>
<evidence type="ECO:0000313" key="2">
    <source>
        <dbReference type="Proteomes" id="UP000239590"/>
    </source>
</evidence>
<gene>
    <name evidence="1" type="ORF">C5O19_14790</name>
</gene>
<sequence>MQNTQKEFRSASKLYYVGEMFSIIKEIYYSFYFFHDLDQNLGFLPEDSKGLARPSNEILAGTCG</sequence>
<accession>A0A2S7ISX7</accession>
<comment type="caution">
    <text evidence="1">The sequence shown here is derived from an EMBL/GenBank/DDBJ whole genome shotgun (WGS) entry which is preliminary data.</text>
</comment>
<keyword evidence="2" id="KW-1185">Reference proteome</keyword>
<proteinExistence type="predicted"/>
<organism evidence="1 2">
    <name type="scientific">Siphonobacter curvatus</name>
    <dbReference type="NCBI Taxonomy" id="2094562"/>
    <lineage>
        <taxon>Bacteria</taxon>
        <taxon>Pseudomonadati</taxon>
        <taxon>Bacteroidota</taxon>
        <taxon>Cytophagia</taxon>
        <taxon>Cytophagales</taxon>
        <taxon>Cytophagaceae</taxon>
        <taxon>Siphonobacter</taxon>
    </lineage>
</organism>